<dbReference type="Proteomes" id="UP000597867">
    <property type="component" value="Unassembled WGS sequence"/>
</dbReference>
<organism evidence="1 2">
    <name type="scientific">Dolichospermum flos-aquae LEGE 04289</name>
    <dbReference type="NCBI Taxonomy" id="1828708"/>
    <lineage>
        <taxon>Bacteria</taxon>
        <taxon>Bacillati</taxon>
        <taxon>Cyanobacteriota</taxon>
        <taxon>Cyanophyceae</taxon>
        <taxon>Nostocales</taxon>
        <taxon>Aphanizomenonaceae</taxon>
        <taxon>Dolichospermum</taxon>
    </lineage>
</organism>
<proteinExistence type="predicted"/>
<comment type="caution">
    <text evidence="1">The sequence shown here is derived from an EMBL/GenBank/DDBJ whole genome shotgun (WGS) entry which is preliminary data.</text>
</comment>
<evidence type="ECO:0000313" key="1">
    <source>
        <dbReference type="EMBL" id="MBE9220027.1"/>
    </source>
</evidence>
<sequence length="76" mass="8717">MRFFSHSSAFLLLLVSWFSITNYPLPITHYPLPITHYPLPITHYPLPITNLLLSAKVAEVSQQLYLKFNHPVIGVV</sequence>
<name>A0ACC5Q5Y2_DOLFA</name>
<protein>
    <submittedName>
        <fullName evidence="1">Uncharacterized protein</fullName>
    </submittedName>
</protein>
<gene>
    <name evidence="1" type="ORF">IQ222_14785</name>
</gene>
<evidence type="ECO:0000313" key="2">
    <source>
        <dbReference type="Proteomes" id="UP000597867"/>
    </source>
</evidence>
<keyword evidence="2" id="KW-1185">Reference proteome</keyword>
<dbReference type="EMBL" id="JADEWF010000052">
    <property type="protein sequence ID" value="MBE9220027.1"/>
    <property type="molecule type" value="Genomic_DNA"/>
</dbReference>
<accession>A0ACC5Q5Y2</accession>
<reference evidence="1" key="1">
    <citation type="submission" date="2020-10" db="EMBL/GenBank/DDBJ databases">
        <authorList>
            <person name="Castelo-Branco R."/>
            <person name="Eusebio N."/>
            <person name="Adriana R."/>
            <person name="Vieira A."/>
            <person name="Brugerolle De Fraissinette N."/>
            <person name="Rezende De Castro R."/>
            <person name="Schneider M.P."/>
            <person name="Vasconcelos V."/>
            <person name="Leao P.N."/>
        </authorList>
    </citation>
    <scope>NUCLEOTIDE SEQUENCE</scope>
    <source>
        <strain evidence="1">LEGE 04289</strain>
    </source>
</reference>